<keyword evidence="3" id="KW-0812">Transmembrane</keyword>
<name>A0AA36H1L8_CYLNA</name>
<evidence type="ECO:0000259" key="4">
    <source>
        <dbReference type="SMART" id="SM01088"/>
    </source>
</evidence>
<protein>
    <recommendedName>
        <fullName evidence="4">Nematode cuticle collagen N-terminal domain-containing protein</fullName>
    </recommendedName>
</protein>
<dbReference type="GO" id="GO:0042302">
    <property type="term" value="F:structural constituent of cuticle"/>
    <property type="evidence" value="ECO:0007669"/>
    <property type="project" value="InterPro"/>
</dbReference>
<evidence type="ECO:0000256" key="2">
    <source>
        <dbReference type="SAM" id="MobiDB-lite"/>
    </source>
</evidence>
<organism evidence="5 6">
    <name type="scientific">Cylicocyclus nassatus</name>
    <name type="common">Nematode worm</name>
    <dbReference type="NCBI Taxonomy" id="53992"/>
    <lineage>
        <taxon>Eukaryota</taxon>
        <taxon>Metazoa</taxon>
        <taxon>Ecdysozoa</taxon>
        <taxon>Nematoda</taxon>
        <taxon>Chromadorea</taxon>
        <taxon>Rhabditida</taxon>
        <taxon>Rhabditina</taxon>
        <taxon>Rhabditomorpha</taxon>
        <taxon>Strongyloidea</taxon>
        <taxon>Strongylidae</taxon>
        <taxon>Cylicocyclus</taxon>
    </lineage>
</organism>
<dbReference type="SMART" id="SM01088">
    <property type="entry name" value="Col_cuticle_N"/>
    <property type="match status" value="1"/>
</dbReference>
<dbReference type="InterPro" id="IPR002486">
    <property type="entry name" value="Col_cuticle_N"/>
</dbReference>
<evidence type="ECO:0000256" key="1">
    <source>
        <dbReference type="ARBA" id="ARBA00022737"/>
    </source>
</evidence>
<accession>A0AA36H1L8</accession>
<keyword evidence="3" id="KW-0472">Membrane</keyword>
<keyword evidence="1" id="KW-0677">Repeat</keyword>
<keyword evidence="6" id="KW-1185">Reference proteome</keyword>
<evidence type="ECO:0000313" key="5">
    <source>
        <dbReference type="EMBL" id="CAJ0602395.1"/>
    </source>
</evidence>
<sequence>MDHLVDLKARVKAYRLVAYAAVAFSAIAVLSVSITLPLVYKYVHHVKTNMHNEIVLCRGSAQDIWSEVRELRTATQPKNRTSRQAYRFPQGAGAQPAGSYRREPFPGGGAQPSDTYHEPPGVFDLVRSIALLRHSSAAVIFVPAHCFLLCICEASRNSGSASNRHTVLGGTQRYH</sequence>
<dbReference type="AlphaFoldDB" id="A0AA36H1L8"/>
<dbReference type="Pfam" id="PF01484">
    <property type="entry name" value="Col_cuticle_N"/>
    <property type="match status" value="1"/>
</dbReference>
<comment type="caution">
    <text evidence="5">The sequence shown here is derived from an EMBL/GenBank/DDBJ whole genome shotgun (WGS) entry which is preliminary data.</text>
</comment>
<proteinExistence type="predicted"/>
<feature type="domain" description="Nematode cuticle collagen N-terminal" evidence="4">
    <location>
        <begin position="16"/>
        <end position="68"/>
    </location>
</feature>
<feature type="region of interest" description="Disordered" evidence="2">
    <location>
        <begin position="76"/>
        <end position="116"/>
    </location>
</feature>
<feature type="transmembrane region" description="Helical" evidence="3">
    <location>
        <begin position="16"/>
        <end position="40"/>
    </location>
</feature>
<evidence type="ECO:0000256" key="3">
    <source>
        <dbReference type="SAM" id="Phobius"/>
    </source>
</evidence>
<evidence type="ECO:0000313" key="6">
    <source>
        <dbReference type="Proteomes" id="UP001176961"/>
    </source>
</evidence>
<dbReference type="EMBL" id="CATQJL010000305">
    <property type="protein sequence ID" value="CAJ0602395.1"/>
    <property type="molecule type" value="Genomic_DNA"/>
</dbReference>
<reference evidence="5" key="1">
    <citation type="submission" date="2023-07" db="EMBL/GenBank/DDBJ databases">
        <authorList>
            <consortium name="CYATHOMIX"/>
        </authorList>
    </citation>
    <scope>NUCLEOTIDE SEQUENCE</scope>
    <source>
        <strain evidence="5">N/A</strain>
    </source>
</reference>
<dbReference type="Proteomes" id="UP001176961">
    <property type="component" value="Unassembled WGS sequence"/>
</dbReference>
<keyword evidence="3" id="KW-1133">Transmembrane helix</keyword>
<gene>
    <name evidence="5" type="ORF">CYNAS_LOCUS14378</name>
</gene>